<evidence type="ECO:0000256" key="5">
    <source>
        <dbReference type="ARBA" id="ARBA00023136"/>
    </source>
</evidence>
<feature type="transmembrane region" description="Helical" evidence="6">
    <location>
        <begin position="100"/>
        <end position="119"/>
    </location>
</feature>
<comment type="subcellular location">
    <subcellularLocation>
        <location evidence="6">Cell membrane</location>
        <topology evidence="6">Multi-pass membrane protein</topology>
    </subcellularLocation>
    <subcellularLocation>
        <location evidence="1">Membrane</location>
        <topology evidence="1">Multi-pass membrane protein</topology>
    </subcellularLocation>
</comment>
<keyword evidence="3 6" id="KW-0812">Transmembrane</keyword>
<evidence type="ECO:0000256" key="2">
    <source>
        <dbReference type="ARBA" id="ARBA00009142"/>
    </source>
</evidence>
<dbReference type="PANTHER" id="PTHR43701:SF12">
    <property type="entry name" value="MEMBRANE TRANSPORTER PROTEIN YTNM-RELATED"/>
    <property type="match status" value="1"/>
</dbReference>
<organism evidence="7 8">
    <name type="scientific">Fictibacillus marinisediminis</name>
    <dbReference type="NCBI Taxonomy" id="2878389"/>
    <lineage>
        <taxon>Bacteria</taxon>
        <taxon>Bacillati</taxon>
        <taxon>Bacillota</taxon>
        <taxon>Bacilli</taxon>
        <taxon>Bacillales</taxon>
        <taxon>Fictibacillaceae</taxon>
        <taxon>Fictibacillus</taxon>
    </lineage>
</organism>
<feature type="transmembrane region" description="Helical" evidence="6">
    <location>
        <begin position="41"/>
        <end position="60"/>
    </location>
</feature>
<keyword evidence="5 6" id="KW-0472">Membrane</keyword>
<dbReference type="InterPro" id="IPR051598">
    <property type="entry name" value="TSUP/Inactive_protease-like"/>
</dbReference>
<gene>
    <name evidence="7" type="ORF">LCY76_18625</name>
</gene>
<evidence type="ECO:0000256" key="1">
    <source>
        <dbReference type="ARBA" id="ARBA00004141"/>
    </source>
</evidence>
<dbReference type="EMBL" id="JAIWJX010000002">
    <property type="protein sequence ID" value="MCK6258593.1"/>
    <property type="molecule type" value="Genomic_DNA"/>
</dbReference>
<evidence type="ECO:0000313" key="8">
    <source>
        <dbReference type="Proteomes" id="UP001139011"/>
    </source>
</evidence>
<feature type="transmembrane region" description="Helical" evidence="6">
    <location>
        <begin position="139"/>
        <end position="165"/>
    </location>
</feature>
<dbReference type="GO" id="GO:0005886">
    <property type="term" value="C:plasma membrane"/>
    <property type="evidence" value="ECO:0007669"/>
    <property type="project" value="UniProtKB-SubCell"/>
</dbReference>
<feature type="transmembrane region" description="Helical" evidence="6">
    <location>
        <begin position="66"/>
        <end position="88"/>
    </location>
</feature>
<evidence type="ECO:0000256" key="6">
    <source>
        <dbReference type="RuleBase" id="RU363041"/>
    </source>
</evidence>
<protein>
    <recommendedName>
        <fullName evidence="6">Probable membrane transporter protein</fullName>
    </recommendedName>
</protein>
<feature type="transmembrane region" description="Helical" evidence="6">
    <location>
        <begin position="258"/>
        <end position="275"/>
    </location>
</feature>
<comment type="caution">
    <text evidence="7">The sequence shown here is derived from an EMBL/GenBank/DDBJ whole genome shotgun (WGS) entry which is preliminary data.</text>
</comment>
<keyword evidence="8" id="KW-1185">Reference proteome</keyword>
<sequence length="290" mass="31306">MDLLYIFLGLAVGIISGFFGLGGGFILTPVLILFGYEPVTAIATSLMYSIGTSVSGVFAHLRMKNIYWKTAITLGLSGVLATQAAHPVVMWLSEKDWDKIVIPALYIILMGYFAVQLLRKKKNTTTAETPAENAFSMTKALMIGFTGGFLSTTLGVGGGFVMVPLMISVLKLEPRKAVGTSLVSVFAIVSAGFLTYAQSITLNYHFGIFLIIGALIGAQLGARLTSLYQNHQMETYLGGIYAATIVSVFLQLLHFGHIGLGVVSVYIIILLLVFLKDSARYWRKKASAPS</sequence>
<dbReference type="AlphaFoldDB" id="A0A9X1XFE0"/>
<keyword evidence="4 6" id="KW-1133">Transmembrane helix</keyword>
<dbReference type="Proteomes" id="UP001139011">
    <property type="component" value="Unassembled WGS sequence"/>
</dbReference>
<dbReference type="InterPro" id="IPR002781">
    <property type="entry name" value="TM_pro_TauE-like"/>
</dbReference>
<comment type="similarity">
    <text evidence="2 6">Belongs to the 4-toluene sulfonate uptake permease (TSUP) (TC 2.A.102) family.</text>
</comment>
<name>A0A9X1XFE0_9BACL</name>
<dbReference type="RefSeq" id="WP_248253857.1">
    <property type="nucleotide sequence ID" value="NZ_JAIWJX010000002.1"/>
</dbReference>
<dbReference type="Pfam" id="PF01925">
    <property type="entry name" value="TauE"/>
    <property type="match status" value="1"/>
</dbReference>
<reference evidence="7" key="1">
    <citation type="submission" date="2021-09" db="EMBL/GenBank/DDBJ databases">
        <title>Genome analysis of Fictibacillus sp. KIGAM418 isolated from marine sediment.</title>
        <authorList>
            <person name="Seo M.-J."/>
            <person name="Cho E.-S."/>
            <person name="Hwang C.Y."/>
        </authorList>
    </citation>
    <scope>NUCLEOTIDE SEQUENCE</scope>
    <source>
        <strain evidence="7">KIGAM418</strain>
    </source>
</reference>
<feature type="transmembrane region" description="Helical" evidence="6">
    <location>
        <begin position="202"/>
        <end position="222"/>
    </location>
</feature>
<evidence type="ECO:0000313" key="7">
    <source>
        <dbReference type="EMBL" id="MCK6258593.1"/>
    </source>
</evidence>
<dbReference type="PANTHER" id="PTHR43701">
    <property type="entry name" value="MEMBRANE TRANSPORTER PROTEIN MJ0441-RELATED"/>
    <property type="match status" value="1"/>
</dbReference>
<accession>A0A9X1XFE0</accession>
<feature type="transmembrane region" description="Helical" evidence="6">
    <location>
        <begin position="6"/>
        <end position="34"/>
    </location>
</feature>
<evidence type="ECO:0000256" key="4">
    <source>
        <dbReference type="ARBA" id="ARBA00022989"/>
    </source>
</evidence>
<feature type="transmembrane region" description="Helical" evidence="6">
    <location>
        <begin position="177"/>
        <end position="196"/>
    </location>
</feature>
<proteinExistence type="inferred from homology"/>
<evidence type="ECO:0000256" key="3">
    <source>
        <dbReference type="ARBA" id="ARBA00022692"/>
    </source>
</evidence>
<keyword evidence="6" id="KW-1003">Cell membrane</keyword>